<sequence length="796" mass="92201">MVKHEELSERTIQLLKSTGITWDGHKRVYFTQLHKEFYLKEAEAKTEEHIIQFCNLVRYLQSHLEYGVSIEWGDSELNKYVYKINKENLKNEFELTIETLSRFYDDSDIITFYKNVLRAKNPTIIDLIGTTGAGKTTFCQQFVNKEGKEILEKTITPSGNSTIIQTDIVILEETESRLFLKARTKRDILRDLVLVALSMDTNFSFDLKKSISEKSNKEGLKKVDEKEIKYDSDIFQGVYNLFRTDSLIKEFLEIAEELQTKYSGKNDLQSIIEDNIEDSSLATLLDSLIERELGFNDFYGYRHEISLVDQTILDKTIIPTKTFNKFKEKKEEFAEIISYRILFEQAVLVFKCDERAKLKLPKKFREGIVFRDSQGHNKSEQVGIAIDFEVKNKILLIPAGTGGELVDDKYVDELKNIIISEPEQNVVVITKLDKCSAHEYYEESYNDFIENLKDQVVTTHNNLVAGLSEDNVNEGDNEKYQLDRNAVVKKFIAAFDNAYLSKITKLKSGEFDTELHRIICKGKNDEMIETTDIDDIAVTNSWYDLLKQILERENKVSALEGKIKLKNDGVEPKDELIEDLVHQMEGILDVCFKNFKWQDQLEKVLSLHSWDFRYIYYEFYLWYNRSIIKDISSSGYNAEDKAAKIVKYINSLVLKSDNKINAVEAILEVPLTEFLKKRYDIGSEINVNGIAKKIISNAISRATLISYKLFDRNIIKNTSGANINMIYMDSTKYLNPNHNTNKYGVSKRSYYTDTAVYLGIYCNLFAKFKYNLETYFLNVFKAAIEIEIESLDSIVD</sequence>
<accession>A0A1G5EI79</accession>
<name>A0A1G5EI79_9FIRM</name>
<gene>
    <name evidence="1" type="ORF">SAMN03080606_01167</name>
</gene>
<keyword evidence="2" id="KW-1185">Reference proteome</keyword>
<proteinExistence type="predicted"/>
<dbReference type="InterPro" id="IPR027417">
    <property type="entry name" value="P-loop_NTPase"/>
</dbReference>
<protein>
    <submittedName>
        <fullName evidence="1">Uncharacterized protein</fullName>
    </submittedName>
</protein>
<dbReference type="OrthoDB" id="2987010at2"/>
<dbReference type="SUPFAM" id="SSF52540">
    <property type="entry name" value="P-loop containing nucleoside triphosphate hydrolases"/>
    <property type="match status" value="1"/>
</dbReference>
<dbReference type="EMBL" id="FMUS01000005">
    <property type="protein sequence ID" value="SCY26657.1"/>
    <property type="molecule type" value="Genomic_DNA"/>
</dbReference>
<reference evidence="1 2" key="1">
    <citation type="submission" date="2016-10" db="EMBL/GenBank/DDBJ databases">
        <authorList>
            <person name="de Groot N.N."/>
        </authorList>
    </citation>
    <scope>NUCLEOTIDE SEQUENCE [LARGE SCALE GENOMIC DNA]</scope>
    <source>
        <strain evidence="1 2">DSM 18978</strain>
    </source>
</reference>
<organism evidence="1 2">
    <name type="scientific">Alkaliphilus peptidifermentans DSM 18978</name>
    <dbReference type="NCBI Taxonomy" id="1120976"/>
    <lineage>
        <taxon>Bacteria</taxon>
        <taxon>Bacillati</taxon>
        <taxon>Bacillota</taxon>
        <taxon>Clostridia</taxon>
        <taxon>Peptostreptococcales</taxon>
        <taxon>Natronincolaceae</taxon>
        <taxon>Alkaliphilus</taxon>
    </lineage>
</organism>
<evidence type="ECO:0000313" key="1">
    <source>
        <dbReference type="EMBL" id="SCY26657.1"/>
    </source>
</evidence>
<dbReference type="Proteomes" id="UP000198636">
    <property type="component" value="Unassembled WGS sequence"/>
</dbReference>
<evidence type="ECO:0000313" key="2">
    <source>
        <dbReference type="Proteomes" id="UP000198636"/>
    </source>
</evidence>
<dbReference type="RefSeq" id="WP_091541036.1">
    <property type="nucleotide sequence ID" value="NZ_FMUS01000005.1"/>
</dbReference>
<dbReference type="AlphaFoldDB" id="A0A1G5EI79"/>